<dbReference type="STRING" id="1121345.SAMN02745217_03942"/>
<dbReference type="InterPro" id="IPR015991">
    <property type="entry name" value="TatD/YcfH-like"/>
</dbReference>
<dbReference type="GO" id="GO:0016788">
    <property type="term" value="F:hydrolase activity, acting on ester bonds"/>
    <property type="evidence" value="ECO:0007669"/>
    <property type="project" value="InterPro"/>
</dbReference>
<dbReference type="PANTHER" id="PTHR46124">
    <property type="entry name" value="D-AMINOACYL-TRNA DEACYLASE"/>
    <property type="match status" value="1"/>
</dbReference>
<dbReference type="EMBL" id="FRFD01000012">
    <property type="protein sequence ID" value="SHO53066.1"/>
    <property type="molecule type" value="Genomic_DNA"/>
</dbReference>
<dbReference type="Gene3D" id="3.20.20.140">
    <property type="entry name" value="Metal-dependent hydrolases"/>
    <property type="match status" value="1"/>
</dbReference>
<dbReference type="InterPro" id="IPR001130">
    <property type="entry name" value="TatD-like"/>
</dbReference>
<keyword evidence="6" id="KW-1185">Reference proteome</keyword>
<evidence type="ECO:0000313" key="6">
    <source>
        <dbReference type="Proteomes" id="UP000184612"/>
    </source>
</evidence>
<feature type="signal peptide" evidence="4">
    <location>
        <begin position="1"/>
        <end position="20"/>
    </location>
</feature>
<name>A0A1M7YKG5_9FIRM</name>
<gene>
    <name evidence="5" type="ORF">SAMN02745217_03942</name>
</gene>
<dbReference type="AlphaFoldDB" id="A0A1M7YKG5"/>
<dbReference type="SUPFAM" id="SSF51556">
    <property type="entry name" value="Metallo-dependent hydrolases"/>
    <property type="match status" value="1"/>
</dbReference>
<keyword evidence="1 3" id="KW-0479">Metal-binding</keyword>
<evidence type="ECO:0000256" key="3">
    <source>
        <dbReference type="PIRSR" id="PIRSR005902-1"/>
    </source>
</evidence>
<dbReference type="GO" id="GO:0004536">
    <property type="term" value="F:DNA nuclease activity"/>
    <property type="evidence" value="ECO:0007669"/>
    <property type="project" value="InterPro"/>
</dbReference>
<dbReference type="InterPro" id="IPR032466">
    <property type="entry name" value="Metal_Hydrolase"/>
</dbReference>
<dbReference type="PIRSF" id="PIRSF005902">
    <property type="entry name" value="DNase_TatD"/>
    <property type="match status" value="1"/>
</dbReference>
<dbReference type="GO" id="GO:0005829">
    <property type="term" value="C:cytosol"/>
    <property type="evidence" value="ECO:0007669"/>
    <property type="project" value="TreeGrafter"/>
</dbReference>
<evidence type="ECO:0000313" key="5">
    <source>
        <dbReference type="EMBL" id="SHO53066.1"/>
    </source>
</evidence>
<feature type="chain" id="PRO_5039714358" evidence="4">
    <location>
        <begin position="21"/>
        <end position="281"/>
    </location>
</feature>
<dbReference type="PANTHER" id="PTHR46124:SF2">
    <property type="entry name" value="D-AMINOACYL-TRNA DEACYLASE"/>
    <property type="match status" value="1"/>
</dbReference>
<feature type="binding site" evidence="3">
    <location>
        <position position="179"/>
    </location>
    <ligand>
        <name>a divalent metal cation</name>
        <dbReference type="ChEBI" id="CHEBI:60240"/>
        <label>2</label>
    </ligand>
</feature>
<keyword evidence="4" id="KW-0732">Signal</keyword>
<organism evidence="5 6">
    <name type="scientific">Anaerocolumna xylanovorans DSM 12503</name>
    <dbReference type="NCBI Taxonomy" id="1121345"/>
    <lineage>
        <taxon>Bacteria</taxon>
        <taxon>Bacillati</taxon>
        <taxon>Bacillota</taxon>
        <taxon>Clostridia</taxon>
        <taxon>Lachnospirales</taxon>
        <taxon>Lachnospiraceae</taxon>
        <taxon>Anaerocolumna</taxon>
    </lineage>
</organism>
<sequence length="281" mass="31507">MKIKKTILTFYLGSFASKLAKCMGVIMIFETHAHYDDEAFNEDRSELIESLKDAGIGYVVNIGASLESSGASLKLAEKYPFFYAAVGVHPSETGELTEENFGRLREACKNQKVVAVGEIGLDYYWDTPEREIQKEWFLRQMELAKEVKLPAVIHSRDAAEDTLKMIQSSNLKSVGGIIHCFSYAKEMAKAYIDMGFYLGIGGVLTFKNAKKLKEVVEYAPIESLVLETDSPYLAPEPNRGKRNSSLNLTYVAQKIAEIKGLDYETVIAVTEQNARKVYRLN</sequence>
<proteinExistence type="predicted"/>
<feature type="binding site" evidence="3">
    <location>
        <position position="34"/>
    </location>
    <ligand>
        <name>a divalent metal cation</name>
        <dbReference type="ChEBI" id="CHEBI:60240"/>
        <label>1</label>
    </ligand>
</feature>
<dbReference type="Proteomes" id="UP000184612">
    <property type="component" value="Unassembled WGS sequence"/>
</dbReference>
<reference evidence="5 6" key="1">
    <citation type="submission" date="2016-12" db="EMBL/GenBank/DDBJ databases">
        <authorList>
            <person name="Song W.-J."/>
            <person name="Kurnit D.M."/>
        </authorList>
    </citation>
    <scope>NUCLEOTIDE SEQUENCE [LARGE SCALE GENOMIC DNA]</scope>
    <source>
        <strain evidence="5 6">DSM 12503</strain>
    </source>
</reference>
<dbReference type="FunFam" id="3.20.20.140:FF:000005">
    <property type="entry name" value="TatD family hydrolase"/>
    <property type="match status" value="1"/>
</dbReference>
<keyword evidence="2" id="KW-0378">Hydrolase</keyword>
<protein>
    <submittedName>
        <fullName evidence="5">TatD DNase family protein</fullName>
    </submittedName>
</protein>
<accession>A0A1M7YKG5</accession>
<dbReference type="Pfam" id="PF01026">
    <property type="entry name" value="TatD_DNase"/>
    <property type="match status" value="1"/>
</dbReference>
<feature type="binding site" evidence="3">
    <location>
        <position position="154"/>
    </location>
    <ligand>
        <name>a divalent metal cation</name>
        <dbReference type="ChEBI" id="CHEBI:60240"/>
        <label>2</label>
    </ligand>
</feature>
<feature type="binding site" evidence="3">
    <location>
        <position position="32"/>
    </location>
    <ligand>
        <name>a divalent metal cation</name>
        <dbReference type="ChEBI" id="CHEBI:60240"/>
        <label>1</label>
    </ligand>
</feature>
<evidence type="ECO:0000256" key="2">
    <source>
        <dbReference type="ARBA" id="ARBA00022801"/>
    </source>
</evidence>
<dbReference type="CDD" id="cd01310">
    <property type="entry name" value="TatD_DNAse"/>
    <property type="match status" value="1"/>
</dbReference>
<feature type="binding site" evidence="3">
    <location>
        <position position="229"/>
    </location>
    <ligand>
        <name>a divalent metal cation</name>
        <dbReference type="ChEBI" id="CHEBI:60240"/>
        <label>1</label>
    </ligand>
</feature>
<dbReference type="NCBIfam" id="TIGR00010">
    <property type="entry name" value="YchF/TatD family DNA exonuclease"/>
    <property type="match status" value="1"/>
</dbReference>
<evidence type="ECO:0000256" key="4">
    <source>
        <dbReference type="SAM" id="SignalP"/>
    </source>
</evidence>
<evidence type="ECO:0000256" key="1">
    <source>
        <dbReference type="ARBA" id="ARBA00022723"/>
    </source>
</evidence>
<feature type="binding site" evidence="3">
    <location>
        <position position="118"/>
    </location>
    <ligand>
        <name>a divalent metal cation</name>
        <dbReference type="ChEBI" id="CHEBI:60240"/>
        <label>1</label>
    </ligand>
</feature>
<dbReference type="GO" id="GO:0046872">
    <property type="term" value="F:metal ion binding"/>
    <property type="evidence" value="ECO:0007669"/>
    <property type="project" value="UniProtKB-KW"/>
</dbReference>